<feature type="transmembrane region" description="Helical" evidence="2">
    <location>
        <begin position="21"/>
        <end position="41"/>
    </location>
</feature>
<keyword evidence="2" id="KW-0812">Transmembrane</keyword>
<dbReference type="EMBL" id="UOFO01000148">
    <property type="protein sequence ID" value="VAW88544.1"/>
    <property type="molecule type" value="Genomic_DNA"/>
</dbReference>
<dbReference type="AlphaFoldDB" id="A0A3B1A493"/>
<keyword evidence="2" id="KW-1133">Transmembrane helix</keyword>
<protein>
    <submittedName>
        <fullName evidence="3">Type IV pilus biogenesis protein PilN</fullName>
    </submittedName>
</protein>
<dbReference type="GO" id="GO:0043683">
    <property type="term" value="P:type IV pilus assembly"/>
    <property type="evidence" value="ECO:0007669"/>
    <property type="project" value="TreeGrafter"/>
</dbReference>
<dbReference type="GO" id="GO:0043107">
    <property type="term" value="P:type IV pilus-dependent motility"/>
    <property type="evidence" value="ECO:0007669"/>
    <property type="project" value="TreeGrafter"/>
</dbReference>
<gene>
    <name evidence="3" type="ORF">MNBD_GAMMA16-1592</name>
</gene>
<dbReference type="PANTHER" id="PTHR40278">
    <property type="entry name" value="DNA UTILIZATION PROTEIN HOFN"/>
    <property type="match status" value="1"/>
</dbReference>
<accession>A0A3B1A493</accession>
<proteinExistence type="predicted"/>
<dbReference type="Pfam" id="PF05137">
    <property type="entry name" value="PilN"/>
    <property type="match status" value="1"/>
</dbReference>
<sequence length="189" mass="21697">MTAINLLPWRETLRKERQQKFFTMLGISVGVMCLIIGATHLEISKNLDYQNLRNDFLEEQITRIDKLIAEINTLEDKKQNLLSRMDVIQQLQQDRPRIVHIFDELAKTLPDGVYLTSLKQTNDEFAIKGYAQSNARVSSFMRNLDNSDWFSDPKLGLIEATSKTTSGNRNSKFLLNVSLANKQQSEESS</sequence>
<name>A0A3B1A493_9ZZZZ</name>
<evidence type="ECO:0000256" key="1">
    <source>
        <dbReference type="SAM" id="Coils"/>
    </source>
</evidence>
<evidence type="ECO:0000313" key="3">
    <source>
        <dbReference type="EMBL" id="VAW88544.1"/>
    </source>
</evidence>
<keyword evidence="1" id="KW-0175">Coiled coil</keyword>
<dbReference type="PANTHER" id="PTHR40278:SF2">
    <property type="entry name" value="TYPE IV PILUS INNER MEMBRANE COMPONENT PILN"/>
    <property type="match status" value="1"/>
</dbReference>
<reference evidence="3" key="1">
    <citation type="submission" date="2018-06" db="EMBL/GenBank/DDBJ databases">
        <authorList>
            <person name="Zhirakovskaya E."/>
        </authorList>
    </citation>
    <scope>NUCLEOTIDE SEQUENCE</scope>
</reference>
<dbReference type="InterPro" id="IPR007813">
    <property type="entry name" value="PilN"/>
</dbReference>
<keyword evidence="2" id="KW-0472">Membrane</keyword>
<evidence type="ECO:0000256" key="2">
    <source>
        <dbReference type="SAM" id="Phobius"/>
    </source>
</evidence>
<dbReference type="InterPro" id="IPR052534">
    <property type="entry name" value="Extracell_DNA_Util/SecSys_Comp"/>
</dbReference>
<feature type="coiled-coil region" evidence="1">
    <location>
        <begin position="57"/>
        <end position="91"/>
    </location>
</feature>
<organism evidence="3">
    <name type="scientific">hydrothermal vent metagenome</name>
    <dbReference type="NCBI Taxonomy" id="652676"/>
    <lineage>
        <taxon>unclassified sequences</taxon>
        <taxon>metagenomes</taxon>
        <taxon>ecological metagenomes</taxon>
    </lineage>
</organism>